<evidence type="ECO:0000256" key="6">
    <source>
        <dbReference type="ARBA" id="ARBA00023012"/>
    </source>
</evidence>
<dbReference type="GO" id="GO:0016301">
    <property type="term" value="F:kinase activity"/>
    <property type="evidence" value="ECO:0007669"/>
    <property type="project" value="UniProtKB-KW"/>
</dbReference>
<evidence type="ECO:0000256" key="5">
    <source>
        <dbReference type="ARBA" id="ARBA00022777"/>
    </source>
</evidence>
<dbReference type="SMART" id="SM00387">
    <property type="entry name" value="HATPase_c"/>
    <property type="match status" value="1"/>
</dbReference>
<dbReference type="InterPro" id="IPR036890">
    <property type="entry name" value="HATPase_C_sf"/>
</dbReference>
<dbReference type="Gene3D" id="3.30.450.20">
    <property type="entry name" value="PAS domain"/>
    <property type="match status" value="1"/>
</dbReference>
<feature type="domain" description="Histidine kinase" evidence="7">
    <location>
        <begin position="110"/>
        <end position="316"/>
    </location>
</feature>
<name>A0ABQ2D0I2_9DEIO</name>
<organism evidence="8 9">
    <name type="scientific">Deinococcus roseus</name>
    <dbReference type="NCBI Taxonomy" id="392414"/>
    <lineage>
        <taxon>Bacteria</taxon>
        <taxon>Thermotogati</taxon>
        <taxon>Deinococcota</taxon>
        <taxon>Deinococci</taxon>
        <taxon>Deinococcales</taxon>
        <taxon>Deinococcaceae</taxon>
        <taxon>Deinococcus</taxon>
    </lineage>
</organism>
<protein>
    <recommendedName>
        <fullName evidence="2">histidine kinase</fullName>
        <ecNumber evidence="2">2.7.13.3</ecNumber>
    </recommendedName>
</protein>
<dbReference type="SMART" id="SM00388">
    <property type="entry name" value="HisKA"/>
    <property type="match status" value="1"/>
</dbReference>
<dbReference type="Pfam" id="PF00512">
    <property type="entry name" value="HisKA"/>
    <property type="match status" value="1"/>
</dbReference>
<dbReference type="PANTHER" id="PTHR45453">
    <property type="entry name" value="PHOSPHATE REGULON SENSOR PROTEIN PHOR"/>
    <property type="match status" value="1"/>
</dbReference>
<reference evidence="9" key="1">
    <citation type="journal article" date="2019" name="Int. J. Syst. Evol. Microbiol.">
        <title>The Global Catalogue of Microorganisms (GCM) 10K type strain sequencing project: providing services to taxonomists for standard genome sequencing and annotation.</title>
        <authorList>
            <consortium name="The Broad Institute Genomics Platform"/>
            <consortium name="The Broad Institute Genome Sequencing Center for Infectious Disease"/>
            <person name="Wu L."/>
            <person name="Ma J."/>
        </authorList>
    </citation>
    <scope>NUCLEOTIDE SEQUENCE [LARGE SCALE GENOMIC DNA]</scope>
    <source>
        <strain evidence="9">JCM 14370</strain>
    </source>
</reference>
<keyword evidence="4" id="KW-0808">Transferase</keyword>
<dbReference type="Gene3D" id="3.30.565.10">
    <property type="entry name" value="Histidine kinase-like ATPase, C-terminal domain"/>
    <property type="match status" value="1"/>
</dbReference>
<gene>
    <name evidence="8" type="ORF">GCM10008938_20670</name>
</gene>
<evidence type="ECO:0000256" key="1">
    <source>
        <dbReference type="ARBA" id="ARBA00000085"/>
    </source>
</evidence>
<sequence>MVVMHRASDEQRVLDALPQAIILHDQGKVLFLNRAARELWHVENHTAKGRRIIEVLRRHTLDELVEKGGELELLIGGRELLCRSTPGALICEDITEKNQAQRELREVMAILSHEFRTPVAGIMGVLEALQYDLPEEMRDNFVSQGLLETRRLTRLVEDMTVGFRVSNLRDVSFKDVTGRAEKLLQPELSRNKVTLLVEGENTLLHADADKLLQVVLNLAENAIRYGPNPGTIVLKATPEEKQVWISVLDEGQALQDYEVIFKPHQRGPSAKGYGSGMGLYIIRSIAESWGGVAEGRYRKDPTQPFSGNEFRVSVPL</sequence>
<dbReference type="CDD" id="cd00075">
    <property type="entry name" value="HATPase"/>
    <property type="match status" value="1"/>
</dbReference>
<dbReference type="SUPFAM" id="SSF47384">
    <property type="entry name" value="Homodimeric domain of signal transducing histidine kinase"/>
    <property type="match status" value="1"/>
</dbReference>
<dbReference type="InterPro" id="IPR050351">
    <property type="entry name" value="BphY/WalK/GraS-like"/>
</dbReference>
<evidence type="ECO:0000256" key="2">
    <source>
        <dbReference type="ARBA" id="ARBA00012438"/>
    </source>
</evidence>
<comment type="caution">
    <text evidence="8">The sequence shown here is derived from an EMBL/GenBank/DDBJ whole genome shotgun (WGS) entry which is preliminary data.</text>
</comment>
<dbReference type="InterPro" id="IPR004358">
    <property type="entry name" value="Sig_transdc_His_kin-like_C"/>
</dbReference>
<keyword evidence="6" id="KW-0902">Two-component regulatory system</keyword>
<comment type="catalytic activity">
    <reaction evidence="1">
        <text>ATP + protein L-histidine = ADP + protein N-phospho-L-histidine.</text>
        <dbReference type="EC" id="2.7.13.3"/>
    </reaction>
</comment>
<proteinExistence type="predicted"/>
<dbReference type="PANTHER" id="PTHR45453:SF1">
    <property type="entry name" value="PHOSPHATE REGULON SENSOR PROTEIN PHOR"/>
    <property type="match status" value="1"/>
</dbReference>
<dbReference type="Gene3D" id="1.10.287.130">
    <property type="match status" value="1"/>
</dbReference>
<accession>A0ABQ2D0I2</accession>
<dbReference type="InterPro" id="IPR005467">
    <property type="entry name" value="His_kinase_dom"/>
</dbReference>
<dbReference type="EMBL" id="BMOD01000006">
    <property type="protein sequence ID" value="GGJ34380.1"/>
    <property type="molecule type" value="Genomic_DNA"/>
</dbReference>
<dbReference type="InterPro" id="IPR003594">
    <property type="entry name" value="HATPase_dom"/>
</dbReference>
<dbReference type="SMART" id="SM00091">
    <property type="entry name" value="PAS"/>
    <property type="match status" value="1"/>
</dbReference>
<dbReference type="EC" id="2.7.13.3" evidence="2"/>
<dbReference type="InterPro" id="IPR036097">
    <property type="entry name" value="HisK_dim/P_sf"/>
</dbReference>
<evidence type="ECO:0000313" key="9">
    <source>
        <dbReference type="Proteomes" id="UP000632222"/>
    </source>
</evidence>
<evidence type="ECO:0000256" key="4">
    <source>
        <dbReference type="ARBA" id="ARBA00022679"/>
    </source>
</evidence>
<dbReference type="Pfam" id="PF02518">
    <property type="entry name" value="HATPase_c"/>
    <property type="match status" value="1"/>
</dbReference>
<dbReference type="Proteomes" id="UP000632222">
    <property type="component" value="Unassembled WGS sequence"/>
</dbReference>
<evidence type="ECO:0000259" key="7">
    <source>
        <dbReference type="PROSITE" id="PS50109"/>
    </source>
</evidence>
<dbReference type="PROSITE" id="PS50109">
    <property type="entry name" value="HIS_KIN"/>
    <property type="match status" value="1"/>
</dbReference>
<dbReference type="Pfam" id="PF13188">
    <property type="entry name" value="PAS_8"/>
    <property type="match status" value="1"/>
</dbReference>
<dbReference type="InterPro" id="IPR000014">
    <property type="entry name" value="PAS"/>
</dbReference>
<dbReference type="InterPro" id="IPR003661">
    <property type="entry name" value="HisK_dim/P_dom"/>
</dbReference>
<keyword evidence="9" id="KW-1185">Reference proteome</keyword>
<evidence type="ECO:0000256" key="3">
    <source>
        <dbReference type="ARBA" id="ARBA00022553"/>
    </source>
</evidence>
<dbReference type="SUPFAM" id="SSF55874">
    <property type="entry name" value="ATPase domain of HSP90 chaperone/DNA topoisomerase II/histidine kinase"/>
    <property type="match status" value="1"/>
</dbReference>
<dbReference type="PRINTS" id="PR00344">
    <property type="entry name" value="BCTRLSENSOR"/>
</dbReference>
<keyword evidence="5 8" id="KW-0418">Kinase</keyword>
<keyword evidence="3" id="KW-0597">Phosphoprotein</keyword>
<evidence type="ECO:0000313" key="8">
    <source>
        <dbReference type="EMBL" id="GGJ34380.1"/>
    </source>
</evidence>
<dbReference type="CDD" id="cd00082">
    <property type="entry name" value="HisKA"/>
    <property type="match status" value="1"/>
</dbReference>